<keyword evidence="1" id="KW-0472">Membrane</keyword>
<feature type="transmembrane region" description="Helical" evidence="1">
    <location>
        <begin position="147"/>
        <end position="167"/>
    </location>
</feature>
<sequence>MAEHAATSPTRIWSMRAVYFGIALGILLLELLPLQTQPRGFAGPDMILLLTFTFALRRPEFVPPGVVALVMVLADLLLQRPPGLMAGLTVLASEALRNRSEGVRTLPFTVEWLTAALGILAVLAGYRVVLAIFVIPQAPILLSLSQLVATVIAYPLMVLGSAILFGIRRVTPGEVDTLGHRI</sequence>
<dbReference type="Proteomes" id="UP000612855">
    <property type="component" value="Unassembled WGS sequence"/>
</dbReference>
<accession>A0A917EBX0</accession>
<evidence type="ECO:0008006" key="4">
    <source>
        <dbReference type="Google" id="ProtNLM"/>
    </source>
</evidence>
<reference evidence="3" key="1">
    <citation type="journal article" date="2019" name="Int. J. Syst. Evol. Microbiol.">
        <title>The Global Catalogue of Microorganisms (GCM) 10K type strain sequencing project: providing services to taxonomists for standard genome sequencing and annotation.</title>
        <authorList>
            <consortium name="The Broad Institute Genomics Platform"/>
            <consortium name="The Broad Institute Genome Sequencing Center for Infectious Disease"/>
            <person name="Wu L."/>
            <person name="Ma J."/>
        </authorList>
    </citation>
    <scope>NUCLEOTIDE SEQUENCE [LARGE SCALE GENOMIC DNA]</scope>
    <source>
        <strain evidence="3">CGMCC 1.12664</strain>
    </source>
</reference>
<feature type="transmembrane region" description="Helical" evidence="1">
    <location>
        <begin position="12"/>
        <end position="32"/>
    </location>
</feature>
<dbReference type="RefSeq" id="WP_188475918.1">
    <property type="nucleotide sequence ID" value="NZ_BMFJ01000001.1"/>
</dbReference>
<organism evidence="2 3">
    <name type="scientific">Primorskyibacter flagellatus</name>
    <dbReference type="NCBI Taxonomy" id="1387277"/>
    <lineage>
        <taxon>Bacteria</taxon>
        <taxon>Pseudomonadati</taxon>
        <taxon>Pseudomonadota</taxon>
        <taxon>Alphaproteobacteria</taxon>
        <taxon>Rhodobacterales</taxon>
        <taxon>Roseobacteraceae</taxon>
        <taxon>Primorskyibacter</taxon>
    </lineage>
</organism>
<dbReference type="AlphaFoldDB" id="A0A917EBX0"/>
<evidence type="ECO:0000256" key="1">
    <source>
        <dbReference type="SAM" id="Phobius"/>
    </source>
</evidence>
<keyword evidence="1" id="KW-0812">Transmembrane</keyword>
<gene>
    <name evidence="2" type="ORF">GCM10011360_03580</name>
</gene>
<keyword evidence="1" id="KW-1133">Transmembrane helix</keyword>
<evidence type="ECO:0000313" key="2">
    <source>
        <dbReference type="EMBL" id="GGE18064.1"/>
    </source>
</evidence>
<keyword evidence="3" id="KW-1185">Reference proteome</keyword>
<name>A0A917EBX0_9RHOB</name>
<dbReference type="EMBL" id="BMFJ01000001">
    <property type="protein sequence ID" value="GGE18064.1"/>
    <property type="molecule type" value="Genomic_DNA"/>
</dbReference>
<feature type="transmembrane region" description="Helical" evidence="1">
    <location>
        <begin position="112"/>
        <end position="135"/>
    </location>
</feature>
<comment type="caution">
    <text evidence="2">The sequence shown here is derived from an EMBL/GenBank/DDBJ whole genome shotgun (WGS) entry which is preliminary data.</text>
</comment>
<proteinExistence type="predicted"/>
<feature type="transmembrane region" description="Helical" evidence="1">
    <location>
        <begin position="61"/>
        <end position="78"/>
    </location>
</feature>
<protein>
    <recommendedName>
        <fullName evidence="4">Rod shape-determining protein MreD</fullName>
    </recommendedName>
</protein>
<evidence type="ECO:0000313" key="3">
    <source>
        <dbReference type="Proteomes" id="UP000612855"/>
    </source>
</evidence>